<dbReference type="InterPro" id="IPR036291">
    <property type="entry name" value="NAD(P)-bd_dom_sf"/>
</dbReference>
<organism evidence="2 3">
    <name type="scientific">Hyphomonas jannaschiana VP2</name>
    <dbReference type="NCBI Taxonomy" id="1280952"/>
    <lineage>
        <taxon>Bacteria</taxon>
        <taxon>Pseudomonadati</taxon>
        <taxon>Pseudomonadota</taxon>
        <taxon>Alphaproteobacteria</taxon>
        <taxon>Hyphomonadales</taxon>
        <taxon>Hyphomonadaceae</taxon>
        <taxon>Hyphomonas</taxon>
    </lineage>
</organism>
<dbReference type="AlphaFoldDB" id="A0A059FG77"/>
<dbReference type="PANTHER" id="PTHR42760:SF122">
    <property type="entry name" value="NAD(P)-BINDING PROTEIN"/>
    <property type="match status" value="1"/>
</dbReference>
<dbReference type="Pfam" id="PF13561">
    <property type="entry name" value="adh_short_C2"/>
    <property type="match status" value="1"/>
</dbReference>
<dbReference type="STRING" id="1280952.HJA_05127"/>
<dbReference type="PATRIC" id="fig|1280952.3.peg.1015"/>
<dbReference type="Proteomes" id="UP000024816">
    <property type="component" value="Unassembled WGS sequence"/>
</dbReference>
<dbReference type="GO" id="GO:0016616">
    <property type="term" value="F:oxidoreductase activity, acting on the CH-OH group of donors, NAD or NADP as acceptor"/>
    <property type="evidence" value="ECO:0007669"/>
    <property type="project" value="TreeGrafter"/>
</dbReference>
<dbReference type="GO" id="GO:0006633">
    <property type="term" value="P:fatty acid biosynthetic process"/>
    <property type="evidence" value="ECO:0007669"/>
    <property type="project" value="TreeGrafter"/>
</dbReference>
<dbReference type="PANTHER" id="PTHR42760">
    <property type="entry name" value="SHORT-CHAIN DEHYDROGENASES/REDUCTASES FAMILY MEMBER"/>
    <property type="match status" value="1"/>
</dbReference>
<dbReference type="EMBL" id="ARYJ01000003">
    <property type="protein sequence ID" value="KCZ89607.1"/>
    <property type="molecule type" value="Genomic_DNA"/>
</dbReference>
<dbReference type="FunFam" id="3.40.50.720:FF:000084">
    <property type="entry name" value="Short-chain dehydrogenase reductase"/>
    <property type="match status" value="1"/>
</dbReference>
<protein>
    <submittedName>
        <fullName evidence="2">Oxidoreductase</fullName>
    </submittedName>
</protein>
<proteinExistence type="inferred from homology"/>
<dbReference type="eggNOG" id="COG1028">
    <property type="taxonomic scope" value="Bacteria"/>
</dbReference>
<name>A0A059FG77_9PROT</name>
<dbReference type="PRINTS" id="PR00081">
    <property type="entry name" value="GDHRDH"/>
</dbReference>
<comment type="similarity">
    <text evidence="1">Belongs to the short-chain dehydrogenases/reductases (SDR) family.</text>
</comment>
<reference evidence="2 3" key="1">
    <citation type="journal article" date="2014" name="Antonie Van Leeuwenhoek">
        <title>Hyphomonas beringensis sp. nov. and Hyphomonas chukchiensis sp. nov., isolated from surface seawater of the Bering Sea and Chukchi Sea.</title>
        <authorList>
            <person name="Li C."/>
            <person name="Lai Q."/>
            <person name="Li G."/>
            <person name="Dong C."/>
            <person name="Wang J."/>
            <person name="Liao Y."/>
            <person name="Shao Z."/>
        </authorList>
    </citation>
    <scope>NUCLEOTIDE SEQUENCE [LARGE SCALE GENOMIC DNA]</scope>
    <source>
        <strain evidence="2 3">VP2</strain>
    </source>
</reference>
<dbReference type="InterPro" id="IPR002347">
    <property type="entry name" value="SDR_fam"/>
</dbReference>
<dbReference type="RefSeq" id="WP_035579180.1">
    <property type="nucleotide sequence ID" value="NZ_ARYJ01000003.1"/>
</dbReference>
<comment type="caution">
    <text evidence="2">The sequence shown here is derived from an EMBL/GenBank/DDBJ whole genome shotgun (WGS) entry which is preliminary data.</text>
</comment>
<dbReference type="OrthoDB" id="9797020at2"/>
<dbReference type="PRINTS" id="PR00080">
    <property type="entry name" value="SDRFAMILY"/>
</dbReference>
<evidence type="ECO:0000313" key="3">
    <source>
        <dbReference type="Proteomes" id="UP000024816"/>
    </source>
</evidence>
<dbReference type="SUPFAM" id="SSF51735">
    <property type="entry name" value="NAD(P)-binding Rossmann-fold domains"/>
    <property type="match status" value="1"/>
</dbReference>
<keyword evidence="3" id="KW-1185">Reference proteome</keyword>
<dbReference type="GO" id="GO:0048038">
    <property type="term" value="F:quinone binding"/>
    <property type="evidence" value="ECO:0007669"/>
    <property type="project" value="TreeGrafter"/>
</dbReference>
<accession>A0A059FG77</accession>
<evidence type="ECO:0000313" key="2">
    <source>
        <dbReference type="EMBL" id="KCZ89607.1"/>
    </source>
</evidence>
<evidence type="ECO:0000256" key="1">
    <source>
        <dbReference type="ARBA" id="ARBA00006484"/>
    </source>
</evidence>
<sequence>MSLGDVTGRLPGKVAIVTGAGQTPGETVGNGKAIALLFARAGASVLCVDQDKDRAEATVSEIVAEGGRAQAFAADVSDTKGAASIAEAAKAAFGPPDILVNNVGIGDAGDGPAHKLTEEAFDRTLNINLKGAWLVTKAVLPGMRERHAGAIVNISSLASLAGGFQMAYEMSKAGMNRMTQSVAMSGASRGVRCNAILPGLMDTPMAIRGISKMRGIPEDELRNERAARVPMGFMGSGWDTAHAALFLASDEARFITGALLPVDGGGSVRVG</sequence>
<gene>
    <name evidence="2" type="ORF">HJA_05127</name>
</gene>
<dbReference type="Gene3D" id="3.40.50.720">
    <property type="entry name" value="NAD(P)-binding Rossmann-like Domain"/>
    <property type="match status" value="1"/>
</dbReference>